<sequence length="548" mass="60239">MKKIASVILAGILAAPLAVSAPNAAALGSSEFGSSLLSSGSSTRSGSSGNAGPSTPALPATGAQAYATNTTRPVLWQESFDGVDTSLGFSKQAPAGFAVDTNEIKSGEERWKGWTWTNTRDWTFAVGTDQRHYFTRGHGSYAVAESQHHRIAAPEVMNTSLRTPDLALAPGVAFEFDSHYRQGSPENSGQVTAHYDTGETQVIRTFNEDTWSSHEVLPLQPPAGAKNVYFTFDYLNAQDDWFWAVDNLALTQPLGPVVGKPEAIIDVLSDTHGHTEKYARAMKVLNSQADPAGAIVFNGDYVDVGAQENYDAFQADRKAYPHVSGREYFTIGNHEMLGQEGSDVYIKRFLDMTGQEHVWREEVVDGQPIITISTEHYSDALRGGKEPYVVLSAEQLEWIDSRLAYWEAKNQPVLLFSHLVLPNTVSLTHSAWYGNDFADLNSFSAVVGKYRNVVMFTSHTHASHDLNDWWGVYRDDSTGNRAGFPVVNTGALLNNTWPDGDHDESKLDGDHSTGLRVKVYSDRVRVEAWDFVSGKMVKFHDLPRLAAQ</sequence>
<dbReference type="EMBL" id="CP011541">
    <property type="protein sequence ID" value="AKK03687.1"/>
    <property type="molecule type" value="Genomic_DNA"/>
</dbReference>
<gene>
    <name evidence="4" type="ORF">CEPID_09205</name>
</gene>
<dbReference type="AlphaFoldDB" id="A0A0G3GXZ2"/>
<keyword evidence="2" id="KW-0732">Signal</keyword>
<proteinExistence type="predicted"/>
<organism evidence="4 5">
    <name type="scientific">Corynebacterium epidermidicanis</name>
    <dbReference type="NCBI Taxonomy" id="1050174"/>
    <lineage>
        <taxon>Bacteria</taxon>
        <taxon>Bacillati</taxon>
        <taxon>Actinomycetota</taxon>
        <taxon>Actinomycetes</taxon>
        <taxon>Mycobacteriales</taxon>
        <taxon>Corynebacteriaceae</taxon>
        <taxon>Corynebacterium</taxon>
    </lineage>
</organism>
<name>A0A0G3GXZ2_9CORY</name>
<dbReference type="InterPro" id="IPR029052">
    <property type="entry name" value="Metallo-depent_PP-like"/>
</dbReference>
<evidence type="ECO:0000256" key="2">
    <source>
        <dbReference type="SAM" id="SignalP"/>
    </source>
</evidence>
<evidence type="ECO:0000256" key="1">
    <source>
        <dbReference type="SAM" id="MobiDB-lite"/>
    </source>
</evidence>
<dbReference type="Gene3D" id="3.60.21.10">
    <property type="match status" value="1"/>
</dbReference>
<evidence type="ECO:0000313" key="4">
    <source>
        <dbReference type="EMBL" id="AKK03687.1"/>
    </source>
</evidence>
<feature type="chain" id="PRO_5039690525" evidence="2">
    <location>
        <begin position="21"/>
        <end position="548"/>
    </location>
</feature>
<evidence type="ECO:0000313" key="5">
    <source>
        <dbReference type="Proteomes" id="UP000035368"/>
    </source>
</evidence>
<feature type="signal peptide" evidence="2">
    <location>
        <begin position="1"/>
        <end position="20"/>
    </location>
</feature>
<dbReference type="InterPro" id="IPR004843">
    <property type="entry name" value="Calcineurin-like_PHP"/>
</dbReference>
<feature type="compositionally biased region" description="Low complexity" evidence="1">
    <location>
        <begin position="38"/>
        <end position="48"/>
    </location>
</feature>
<dbReference type="Proteomes" id="UP000035368">
    <property type="component" value="Chromosome"/>
</dbReference>
<evidence type="ECO:0000259" key="3">
    <source>
        <dbReference type="Pfam" id="PF00149"/>
    </source>
</evidence>
<dbReference type="PATRIC" id="fig|1050174.4.peg.1851"/>
<dbReference type="SUPFAM" id="SSF56300">
    <property type="entry name" value="Metallo-dependent phosphatases"/>
    <property type="match status" value="1"/>
</dbReference>
<dbReference type="KEGG" id="cei:CEPID_09205"/>
<dbReference type="Pfam" id="PF00149">
    <property type="entry name" value="Metallophos"/>
    <property type="match status" value="1"/>
</dbReference>
<feature type="domain" description="Calcineurin-like phosphoesterase" evidence="3">
    <location>
        <begin position="265"/>
        <end position="462"/>
    </location>
</feature>
<reference evidence="4 5" key="1">
    <citation type="submission" date="2015-05" db="EMBL/GenBank/DDBJ databases">
        <title>Complete genome sequence of Corynebacterium epidermidicanis DSM 45586, isolated from the skin of a dog suffering from pruritus.</title>
        <authorList>
            <person name="Ruckert C."/>
            <person name="Albersmeier A."/>
            <person name="Winkler A."/>
            <person name="Tauch A."/>
        </authorList>
    </citation>
    <scope>NUCLEOTIDE SEQUENCE [LARGE SCALE GENOMIC DNA]</scope>
    <source>
        <strain evidence="4 5">DSM 45586</strain>
    </source>
</reference>
<protein>
    <submittedName>
        <fullName evidence="4">Putative DUF4073 family protein/Calcineurin-like phosphoesterase</fullName>
    </submittedName>
</protein>
<accession>A0A0G3GXZ2</accession>
<dbReference type="STRING" id="1050174.CEPID_09205"/>
<feature type="region of interest" description="Disordered" evidence="1">
    <location>
        <begin position="38"/>
        <end position="61"/>
    </location>
</feature>
<dbReference type="GO" id="GO:0016787">
    <property type="term" value="F:hydrolase activity"/>
    <property type="evidence" value="ECO:0007669"/>
    <property type="project" value="InterPro"/>
</dbReference>
<keyword evidence="5" id="KW-1185">Reference proteome</keyword>